<dbReference type="Proteomes" id="UP000799302">
    <property type="component" value="Unassembled WGS sequence"/>
</dbReference>
<keyword evidence="3" id="KW-0238">DNA-binding</keyword>
<dbReference type="PROSITE" id="PS50048">
    <property type="entry name" value="ZN2_CY6_FUNGAL_2"/>
    <property type="match status" value="1"/>
</dbReference>
<dbReference type="CDD" id="cd12148">
    <property type="entry name" value="fungal_TF_MHR"/>
    <property type="match status" value="1"/>
</dbReference>
<organism evidence="8 9">
    <name type="scientific">Microthyrium microscopicum</name>
    <dbReference type="NCBI Taxonomy" id="703497"/>
    <lineage>
        <taxon>Eukaryota</taxon>
        <taxon>Fungi</taxon>
        <taxon>Dikarya</taxon>
        <taxon>Ascomycota</taxon>
        <taxon>Pezizomycotina</taxon>
        <taxon>Dothideomycetes</taxon>
        <taxon>Dothideomycetes incertae sedis</taxon>
        <taxon>Microthyriales</taxon>
        <taxon>Microthyriaceae</taxon>
        <taxon>Microthyrium</taxon>
    </lineage>
</organism>
<proteinExistence type="predicted"/>
<dbReference type="InterPro" id="IPR001138">
    <property type="entry name" value="Zn2Cys6_DnaBD"/>
</dbReference>
<gene>
    <name evidence="8" type="ORF">BT63DRAFT_45829</name>
</gene>
<name>A0A6A6U1J8_9PEZI</name>
<feature type="compositionally biased region" description="Polar residues" evidence="6">
    <location>
        <begin position="79"/>
        <end position="101"/>
    </location>
</feature>
<evidence type="ECO:0000259" key="7">
    <source>
        <dbReference type="PROSITE" id="PS50048"/>
    </source>
</evidence>
<evidence type="ECO:0000313" key="8">
    <source>
        <dbReference type="EMBL" id="KAF2665982.1"/>
    </source>
</evidence>
<evidence type="ECO:0000256" key="6">
    <source>
        <dbReference type="SAM" id="MobiDB-lite"/>
    </source>
</evidence>
<reference evidence="8" key="1">
    <citation type="journal article" date="2020" name="Stud. Mycol.">
        <title>101 Dothideomycetes genomes: a test case for predicting lifestyles and emergence of pathogens.</title>
        <authorList>
            <person name="Haridas S."/>
            <person name="Albert R."/>
            <person name="Binder M."/>
            <person name="Bloem J."/>
            <person name="Labutti K."/>
            <person name="Salamov A."/>
            <person name="Andreopoulos B."/>
            <person name="Baker S."/>
            <person name="Barry K."/>
            <person name="Bills G."/>
            <person name="Bluhm B."/>
            <person name="Cannon C."/>
            <person name="Castanera R."/>
            <person name="Culley D."/>
            <person name="Daum C."/>
            <person name="Ezra D."/>
            <person name="Gonzalez J."/>
            <person name="Henrissat B."/>
            <person name="Kuo A."/>
            <person name="Liang C."/>
            <person name="Lipzen A."/>
            <person name="Lutzoni F."/>
            <person name="Magnuson J."/>
            <person name="Mondo S."/>
            <person name="Nolan M."/>
            <person name="Ohm R."/>
            <person name="Pangilinan J."/>
            <person name="Park H.-J."/>
            <person name="Ramirez L."/>
            <person name="Alfaro M."/>
            <person name="Sun H."/>
            <person name="Tritt A."/>
            <person name="Yoshinaga Y."/>
            <person name="Zwiers L.-H."/>
            <person name="Turgeon B."/>
            <person name="Goodwin S."/>
            <person name="Spatafora J."/>
            <person name="Crous P."/>
            <person name="Grigoriev I."/>
        </authorList>
    </citation>
    <scope>NUCLEOTIDE SEQUENCE</scope>
    <source>
        <strain evidence="8">CBS 115976</strain>
    </source>
</reference>
<accession>A0A6A6U1J8</accession>
<dbReference type="EMBL" id="MU004239">
    <property type="protein sequence ID" value="KAF2665982.1"/>
    <property type="molecule type" value="Genomic_DNA"/>
</dbReference>
<dbReference type="GO" id="GO:0005634">
    <property type="term" value="C:nucleus"/>
    <property type="evidence" value="ECO:0007669"/>
    <property type="project" value="UniProtKB-SubCell"/>
</dbReference>
<dbReference type="PANTHER" id="PTHR31845:SF21">
    <property type="entry name" value="REGULATORY PROTEIN LEU3"/>
    <property type="match status" value="1"/>
</dbReference>
<evidence type="ECO:0000256" key="5">
    <source>
        <dbReference type="ARBA" id="ARBA00023242"/>
    </source>
</evidence>
<evidence type="ECO:0000256" key="1">
    <source>
        <dbReference type="ARBA" id="ARBA00004123"/>
    </source>
</evidence>
<dbReference type="Gene3D" id="4.10.240.10">
    <property type="entry name" value="Zn(2)-C6 fungal-type DNA-binding domain"/>
    <property type="match status" value="1"/>
</dbReference>
<dbReference type="SMART" id="SM00066">
    <property type="entry name" value="GAL4"/>
    <property type="match status" value="1"/>
</dbReference>
<dbReference type="GO" id="GO:0000981">
    <property type="term" value="F:DNA-binding transcription factor activity, RNA polymerase II-specific"/>
    <property type="evidence" value="ECO:0007669"/>
    <property type="project" value="InterPro"/>
</dbReference>
<keyword evidence="9" id="KW-1185">Reference proteome</keyword>
<dbReference type="PANTHER" id="PTHR31845">
    <property type="entry name" value="FINGER DOMAIN PROTEIN, PUTATIVE-RELATED"/>
    <property type="match status" value="1"/>
</dbReference>
<dbReference type="Pfam" id="PF00172">
    <property type="entry name" value="Zn_clus"/>
    <property type="match status" value="1"/>
</dbReference>
<dbReference type="GO" id="GO:0000976">
    <property type="term" value="F:transcription cis-regulatory region binding"/>
    <property type="evidence" value="ECO:0007669"/>
    <property type="project" value="TreeGrafter"/>
</dbReference>
<dbReference type="SUPFAM" id="SSF57701">
    <property type="entry name" value="Zn2/Cys6 DNA-binding domain"/>
    <property type="match status" value="1"/>
</dbReference>
<keyword evidence="5" id="KW-0539">Nucleus</keyword>
<feature type="domain" description="Zn(2)-C6 fungal-type" evidence="7">
    <location>
        <begin position="20"/>
        <end position="54"/>
    </location>
</feature>
<sequence length="544" mass="61294">MMAPPPSTNRDQSHGPKKKACVECRQQKMRCEGDSCDGTVACARCKRLNIACVFSTPYQRVHKRKRLQELENETNNLKQELQSINPATSTQSGKTNNNGTEPRSIDHLELSPSVIDTCFERYFNLFHQALPILDSTMSPNDVYENSTILFWIIVSVGSRGYEQRPWLVNALAGPVTQLMLASLNSRIKPLESIMGILVALAWPFPTANYFRDSGFIHCGALLHMALQCGLHTPYLPYMNVQSFKNDAPLTEPNILKRAQLWAHVVITYQRICTGTGQAALISFEPYNEQEKFKSILQQLPATIQLQLQLSTLVVRAQKTFLEFVASPLDPQQERTLDTVLQMLNSQLDTLQTSSSSSWDTFHINVARLEFCGMYFFKTPGSMDVQTCQHIFNCTVKVFEHIRDQHNDHDLHIWCPKYAFQACLLGITLMLRILKGPYATFVDQERGASLYQSLVQFTLSCSICQGDLPSRGAAFADSLWKSDKIFKNLNGTFNGGLRIRNRLAVSVVYDAILLWKSEIEQPNEVASRSHTGGPQFTSCITTCSV</sequence>
<evidence type="ECO:0000256" key="2">
    <source>
        <dbReference type="ARBA" id="ARBA00023015"/>
    </source>
</evidence>
<keyword evidence="4" id="KW-0804">Transcription</keyword>
<dbReference type="OrthoDB" id="3163292at2759"/>
<dbReference type="AlphaFoldDB" id="A0A6A6U1J8"/>
<dbReference type="InterPro" id="IPR051089">
    <property type="entry name" value="prtT"/>
</dbReference>
<protein>
    <recommendedName>
        <fullName evidence="7">Zn(2)-C6 fungal-type domain-containing protein</fullName>
    </recommendedName>
</protein>
<dbReference type="CDD" id="cd00067">
    <property type="entry name" value="GAL4"/>
    <property type="match status" value="1"/>
</dbReference>
<dbReference type="InterPro" id="IPR036864">
    <property type="entry name" value="Zn2-C6_fun-type_DNA-bd_sf"/>
</dbReference>
<comment type="subcellular location">
    <subcellularLocation>
        <location evidence="1">Nucleus</location>
    </subcellularLocation>
</comment>
<evidence type="ECO:0000256" key="4">
    <source>
        <dbReference type="ARBA" id="ARBA00023163"/>
    </source>
</evidence>
<dbReference type="GO" id="GO:0008270">
    <property type="term" value="F:zinc ion binding"/>
    <property type="evidence" value="ECO:0007669"/>
    <property type="project" value="InterPro"/>
</dbReference>
<keyword evidence="2" id="KW-0805">Transcription regulation</keyword>
<dbReference type="PROSITE" id="PS00463">
    <property type="entry name" value="ZN2_CY6_FUNGAL_1"/>
    <property type="match status" value="1"/>
</dbReference>
<evidence type="ECO:0000313" key="9">
    <source>
        <dbReference type="Proteomes" id="UP000799302"/>
    </source>
</evidence>
<feature type="region of interest" description="Disordered" evidence="6">
    <location>
        <begin position="79"/>
        <end position="105"/>
    </location>
</feature>
<evidence type="ECO:0000256" key="3">
    <source>
        <dbReference type="ARBA" id="ARBA00023125"/>
    </source>
</evidence>